<feature type="transmembrane region" description="Helical" evidence="1">
    <location>
        <begin position="28"/>
        <end position="46"/>
    </location>
</feature>
<proteinExistence type="predicted"/>
<organism evidence="2 3">
    <name type="scientific">Yersinia thracica</name>
    <dbReference type="NCBI Taxonomy" id="2890319"/>
    <lineage>
        <taxon>Bacteria</taxon>
        <taxon>Pseudomonadati</taxon>
        <taxon>Pseudomonadota</taxon>
        <taxon>Gammaproteobacteria</taxon>
        <taxon>Enterobacterales</taxon>
        <taxon>Yersiniaceae</taxon>
        <taxon>Yersinia</taxon>
    </lineage>
</organism>
<protein>
    <submittedName>
        <fullName evidence="2">Uncharacterized protein</fullName>
    </submittedName>
</protein>
<dbReference type="EMBL" id="CQAW01000030">
    <property type="protein sequence ID" value="CNI38310.1"/>
    <property type="molecule type" value="Genomic_DNA"/>
</dbReference>
<gene>
    <name evidence="2" type="ORF">ERS008472_03999</name>
</gene>
<keyword evidence="1" id="KW-0472">Membrane</keyword>
<evidence type="ECO:0000313" key="3">
    <source>
        <dbReference type="Proteomes" id="UP000041882"/>
    </source>
</evidence>
<keyword evidence="1" id="KW-0812">Transmembrane</keyword>
<sequence length="64" mass="7370">MAIIIFDYRNENNRFFAMDLTTINTLHAFFRAVIALIYEMLILVTCTKSEIKKAPLCREATVIG</sequence>
<keyword evidence="1" id="KW-1133">Transmembrane helix</keyword>
<reference evidence="3" key="1">
    <citation type="submission" date="2015-03" db="EMBL/GenBank/DDBJ databases">
        <authorList>
            <consortium name="Pathogen Informatics"/>
            <person name="Murphy D."/>
        </authorList>
    </citation>
    <scope>NUCLEOTIDE SEQUENCE [LARGE SCALE GENOMIC DNA]</scope>
    <source>
        <strain evidence="3">IP6945</strain>
    </source>
</reference>
<name>A0A0T9R148_9GAMM</name>
<accession>A0A0T9R148</accession>
<keyword evidence="3" id="KW-1185">Reference proteome</keyword>
<evidence type="ECO:0000256" key="1">
    <source>
        <dbReference type="SAM" id="Phobius"/>
    </source>
</evidence>
<dbReference type="Proteomes" id="UP000041882">
    <property type="component" value="Unassembled WGS sequence"/>
</dbReference>
<evidence type="ECO:0000313" key="2">
    <source>
        <dbReference type="EMBL" id="CNI38310.1"/>
    </source>
</evidence>
<dbReference type="AlphaFoldDB" id="A0A0T9R148"/>